<dbReference type="Proteomes" id="UP000572817">
    <property type="component" value="Unassembled WGS sequence"/>
</dbReference>
<feature type="signal peptide" evidence="2">
    <location>
        <begin position="1"/>
        <end position="19"/>
    </location>
</feature>
<organism evidence="3 4">
    <name type="scientific">Botryosphaeria dothidea</name>
    <dbReference type="NCBI Taxonomy" id="55169"/>
    <lineage>
        <taxon>Eukaryota</taxon>
        <taxon>Fungi</taxon>
        <taxon>Dikarya</taxon>
        <taxon>Ascomycota</taxon>
        <taxon>Pezizomycotina</taxon>
        <taxon>Dothideomycetes</taxon>
        <taxon>Dothideomycetes incertae sedis</taxon>
        <taxon>Botryosphaeriales</taxon>
        <taxon>Botryosphaeriaceae</taxon>
        <taxon>Botryosphaeria</taxon>
    </lineage>
</organism>
<evidence type="ECO:0000313" key="4">
    <source>
        <dbReference type="Proteomes" id="UP000572817"/>
    </source>
</evidence>
<keyword evidence="4" id="KW-1185">Reference proteome</keyword>
<evidence type="ECO:0008006" key="5">
    <source>
        <dbReference type="Google" id="ProtNLM"/>
    </source>
</evidence>
<dbReference type="AlphaFoldDB" id="A0A8H4J216"/>
<sequence>MAPLNKLFGILSLIACASSAAIDSEALAARGLTISIKTSDNERSGASNLDPFAPAGCSDGTCSQVCYQHGGAFGGRCDGDQCICNKPGHSSLEQSVLRPNNDVHPTATCNSYSE</sequence>
<accession>A0A8H4J216</accession>
<dbReference type="EMBL" id="WWBZ02000009">
    <property type="protein sequence ID" value="KAF4311625.1"/>
    <property type="molecule type" value="Genomic_DNA"/>
</dbReference>
<evidence type="ECO:0000256" key="1">
    <source>
        <dbReference type="SAM" id="MobiDB-lite"/>
    </source>
</evidence>
<protein>
    <recommendedName>
        <fullName evidence="5">Invertebrate defensins family profile domain-containing protein</fullName>
    </recommendedName>
</protein>
<feature type="chain" id="PRO_5034501759" description="Invertebrate defensins family profile domain-containing protein" evidence="2">
    <location>
        <begin position="20"/>
        <end position="114"/>
    </location>
</feature>
<comment type="caution">
    <text evidence="3">The sequence shown here is derived from an EMBL/GenBank/DDBJ whole genome shotgun (WGS) entry which is preliminary data.</text>
</comment>
<reference evidence="3" key="1">
    <citation type="submission" date="2020-04" db="EMBL/GenBank/DDBJ databases">
        <title>Genome Assembly and Annotation of Botryosphaeria dothidea sdau 11-99, a Latent Pathogen of Apple Fruit Ring Rot in China.</title>
        <authorList>
            <person name="Yu C."/>
            <person name="Diao Y."/>
            <person name="Lu Q."/>
            <person name="Zhao J."/>
            <person name="Cui S."/>
            <person name="Peng C."/>
            <person name="He B."/>
            <person name="Liu H."/>
        </authorList>
    </citation>
    <scope>NUCLEOTIDE SEQUENCE [LARGE SCALE GENOMIC DNA]</scope>
    <source>
        <strain evidence="3">Sdau11-99</strain>
    </source>
</reference>
<evidence type="ECO:0000256" key="2">
    <source>
        <dbReference type="SAM" id="SignalP"/>
    </source>
</evidence>
<keyword evidence="2" id="KW-0732">Signal</keyword>
<dbReference type="OrthoDB" id="10590044at2759"/>
<name>A0A8H4J216_9PEZI</name>
<feature type="region of interest" description="Disordered" evidence="1">
    <location>
        <begin position="91"/>
        <end position="114"/>
    </location>
</feature>
<proteinExistence type="predicted"/>
<evidence type="ECO:0000313" key="3">
    <source>
        <dbReference type="EMBL" id="KAF4311625.1"/>
    </source>
</evidence>
<gene>
    <name evidence="3" type="ORF">GTA08_BOTSDO12949</name>
</gene>